<keyword evidence="4" id="KW-1185">Reference proteome</keyword>
<accession>A0AAE0BPA6</accession>
<dbReference type="PROSITE" id="PS50836">
    <property type="entry name" value="DOMON"/>
    <property type="match status" value="1"/>
</dbReference>
<name>A0AAE0BPA6_9CHLO</name>
<feature type="chain" id="PRO_5042020563" description="DOMON domain-containing protein" evidence="1">
    <location>
        <begin position="27"/>
        <end position="465"/>
    </location>
</feature>
<dbReference type="InterPro" id="IPR045266">
    <property type="entry name" value="DOH_DOMON"/>
</dbReference>
<evidence type="ECO:0000256" key="1">
    <source>
        <dbReference type="SAM" id="SignalP"/>
    </source>
</evidence>
<evidence type="ECO:0000313" key="3">
    <source>
        <dbReference type="EMBL" id="KAK3240311.1"/>
    </source>
</evidence>
<dbReference type="InterPro" id="IPR005018">
    <property type="entry name" value="DOMON_domain"/>
</dbReference>
<reference evidence="3 4" key="1">
    <citation type="journal article" date="2015" name="Genome Biol. Evol.">
        <title>Comparative Genomics of a Bacterivorous Green Alga Reveals Evolutionary Causalities and Consequences of Phago-Mixotrophic Mode of Nutrition.</title>
        <authorList>
            <person name="Burns J.A."/>
            <person name="Paasch A."/>
            <person name="Narechania A."/>
            <person name="Kim E."/>
        </authorList>
    </citation>
    <scope>NUCLEOTIDE SEQUENCE [LARGE SCALE GENOMIC DNA]</scope>
    <source>
        <strain evidence="3 4">PLY_AMNH</strain>
    </source>
</reference>
<keyword evidence="1" id="KW-0732">Signal</keyword>
<dbReference type="Proteomes" id="UP001190700">
    <property type="component" value="Unassembled WGS sequence"/>
</dbReference>
<gene>
    <name evidence="3" type="ORF">CYMTET_49842</name>
</gene>
<evidence type="ECO:0000313" key="4">
    <source>
        <dbReference type="Proteomes" id="UP001190700"/>
    </source>
</evidence>
<dbReference type="CDD" id="cd09631">
    <property type="entry name" value="DOMON_DOH"/>
    <property type="match status" value="1"/>
</dbReference>
<proteinExistence type="predicted"/>
<dbReference type="EMBL" id="LGRX02033680">
    <property type="protein sequence ID" value="KAK3240311.1"/>
    <property type="molecule type" value="Genomic_DNA"/>
</dbReference>
<evidence type="ECO:0000259" key="2">
    <source>
        <dbReference type="PROSITE" id="PS50836"/>
    </source>
</evidence>
<feature type="domain" description="DOMON" evidence="2">
    <location>
        <begin position="278"/>
        <end position="419"/>
    </location>
</feature>
<protein>
    <recommendedName>
        <fullName evidence="2">DOMON domain-containing protein</fullName>
    </recommendedName>
</protein>
<comment type="caution">
    <text evidence="3">The sequence shown here is derived from an EMBL/GenBank/DDBJ whole genome shotgun (WGS) entry which is preliminary data.</text>
</comment>
<feature type="signal peptide" evidence="1">
    <location>
        <begin position="1"/>
        <end position="26"/>
    </location>
</feature>
<dbReference type="AlphaFoldDB" id="A0AAE0BPA6"/>
<organism evidence="3 4">
    <name type="scientific">Cymbomonas tetramitiformis</name>
    <dbReference type="NCBI Taxonomy" id="36881"/>
    <lineage>
        <taxon>Eukaryota</taxon>
        <taxon>Viridiplantae</taxon>
        <taxon>Chlorophyta</taxon>
        <taxon>Pyramimonadophyceae</taxon>
        <taxon>Pyramimonadales</taxon>
        <taxon>Pyramimonadaceae</taxon>
        <taxon>Cymbomonas</taxon>
    </lineage>
</organism>
<sequence>MFSNTRVLSKVLISAAFLLCERGVAATKFELPDAFEGKWRGIPAWNILGPWSVNLTFDISKAENGDYLFENNLGYEGLSDDTMGWQRFYVEGSGETSGVLWYCGWLRNFLRDGGAGLAGYARLEEFVLYDAPKPNASSVTWCLNDQTNNRSKGGPWPLNNEPKCTGCDCFNWTISLLGPNELQSTLLMAGSPGHAKSKHLDVKLARVGPAPSVKIQMPGHGANFTCDFLDRDAHPIDYNRTTHSKRRSICPFKYEPNASPLPAHTSTFKNCYWLNRKVQYRLEWDVDEQNSLLHVSMSADTSAGGYVAVGFRPLGAVKGLPEMPVDLQTGAEQEFGMKGADIVLGYQGGVKNYFAYHFTGPPDEDWSLNITNASTAYENGRLTVNFTRPLVGGKLAASGVSAEYVNLLSDNGDVIWATGEMGGDNPSYHFQKRGFRFVDWKKPAPEMTPFKCQASSINEQKLEIQ</sequence>